<dbReference type="InterPro" id="IPR030616">
    <property type="entry name" value="Aur-like"/>
</dbReference>
<dbReference type="SMART" id="SM00220">
    <property type="entry name" value="S_TKc"/>
    <property type="match status" value="1"/>
</dbReference>
<dbReference type="GO" id="GO:0005524">
    <property type="term" value="F:ATP binding"/>
    <property type="evidence" value="ECO:0007669"/>
    <property type="project" value="UniProtKB-UniRule"/>
</dbReference>
<dbReference type="GO" id="GO:0030496">
    <property type="term" value="C:midbody"/>
    <property type="evidence" value="ECO:0007669"/>
    <property type="project" value="UniProtKB-SubCell"/>
</dbReference>
<sequence length="384" mass="44892">MNDDYNASTRRFDETIDEENSSDSTKYPADMTSISNYIDSNISAIEYVDSEDEKRTILIENEYETMETDEEDDKEMDTEVLCHIMDNIHVPKKQLQQKKKETKNEEKKFISLSDFIIGKPMGAGQFGRVYLAKTREEHFICCLKMISIKKLNSHKYYKQLEIEVTLQQKLNHPNILQLYNWFQDKNNVVLILECALHGSMSNDMRNEEKKFYDNKKACKYTVQVADALMYCHSLNIIHRDLKTENILLDHYKNAKLCDFGWSIQTVKNRATFCGTAEYIPPEMLIENEKVSYGKEVDIWALGILIFEMLSGETPFCCTSTKAILARVREGRFHMPCDIDSDAKDLIRRLLKRNPTRRLELRNVLKHPWITRHYSGNTTIDDESV</sequence>
<dbReference type="GO" id="GO:0006325">
    <property type="term" value="P:chromatin organization"/>
    <property type="evidence" value="ECO:0007669"/>
    <property type="project" value="UniProtKB-KW"/>
</dbReference>
<dbReference type="FunFam" id="1.10.510.10:FF:000235">
    <property type="entry name" value="Serine/threonine-protein kinase ark1"/>
    <property type="match status" value="1"/>
</dbReference>
<evidence type="ECO:0000256" key="2">
    <source>
        <dbReference type="ARBA" id="ARBA00022527"/>
    </source>
</evidence>
<dbReference type="GO" id="GO:0032506">
    <property type="term" value="P:cytokinetic process"/>
    <property type="evidence" value="ECO:0007669"/>
    <property type="project" value="UniProtKB-ARBA"/>
</dbReference>
<feature type="binding site" evidence="12">
    <location>
        <position position="258"/>
    </location>
    <ligand>
        <name>ATP</name>
        <dbReference type="ChEBI" id="CHEBI:30616"/>
    </ligand>
</feature>
<keyword evidence="7" id="KW-0156">Chromatin regulator</keyword>
<keyword evidence="5 14" id="KW-0418">Kinase</keyword>
<dbReference type="EC" id="2.7.11.1" evidence="14"/>
<evidence type="ECO:0000256" key="11">
    <source>
        <dbReference type="PIRSR" id="PIRSR630616-1"/>
    </source>
</evidence>
<dbReference type="GO" id="GO:0030261">
    <property type="term" value="P:chromosome condensation"/>
    <property type="evidence" value="ECO:0007669"/>
    <property type="project" value="UniProtKB-ARBA"/>
</dbReference>
<dbReference type="CDD" id="cd14007">
    <property type="entry name" value="STKc_Aurora"/>
    <property type="match status" value="1"/>
</dbReference>
<feature type="domain" description="Protein kinase" evidence="16">
    <location>
        <begin position="115"/>
        <end position="369"/>
    </location>
</feature>
<dbReference type="InterPro" id="IPR008271">
    <property type="entry name" value="Ser/Thr_kinase_AS"/>
</dbReference>
<dbReference type="Gene3D" id="1.10.510.10">
    <property type="entry name" value="Transferase(Phosphotransferase) domain 1"/>
    <property type="match status" value="1"/>
</dbReference>
<keyword evidence="8" id="KW-0469">Meiosis</keyword>
<evidence type="ECO:0000256" key="8">
    <source>
        <dbReference type="ARBA" id="ARBA00023254"/>
    </source>
</evidence>
<dbReference type="STRING" id="75913.A0A0K0EZI1"/>
<organism evidence="17 18">
    <name type="scientific">Strongyloides venezuelensis</name>
    <name type="common">Threadworm</name>
    <dbReference type="NCBI Taxonomy" id="75913"/>
    <lineage>
        <taxon>Eukaryota</taxon>
        <taxon>Metazoa</taxon>
        <taxon>Ecdysozoa</taxon>
        <taxon>Nematoda</taxon>
        <taxon>Chromadorea</taxon>
        <taxon>Rhabditida</taxon>
        <taxon>Tylenchina</taxon>
        <taxon>Panagrolaimomorpha</taxon>
        <taxon>Strongyloidoidea</taxon>
        <taxon>Strongyloididae</taxon>
        <taxon>Strongyloides</taxon>
    </lineage>
</organism>
<evidence type="ECO:0000256" key="14">
    <source>
        <dbReference type="RuleBase" id="RU367134"/>
    </source>
</evidence>
<dbReference type="Pfam" id="PF00069">
    <property type="entry name" value="Pkinase"/>
    <property type="match status" value="1"/>
</dbReference>
<dbReference type="PROSITE" id="PS00108">
    <property type="entry name" value="PROTEIN_KINASE_ST"/>
    <property type="match status" value="1"/>
</dbReference>
<keyword evidence="4 12" id="KW-0547">Nucleotide-binding</keyword>
<accession>A0A0K0EZI1</accession>
<name>A0A0K0EZI1_STRVS</name>
<feature type="binding site" evidence="12">
    <location>
        <begin position="193"/>
        <end position="195"/>
    </location>
    <ligand>
        <name>ATP</name>
        <dbReference type="ChEBI" id="CHEBI:30616"/>
    </ligand>
</feature>
<dbReference type="Proteomes" id="UP000035680">
    <property type="component" value="Unassembled WGS sequence"/>
</dbReference>
<evidence type="ECO:0000256" key="13">
    <source>
        <dbReference type="PIRSR" id="PIRSR630616-3"/>
    </source>
</evidence>
<keyword evidence="3 14" id="KW-0808">Transferase</keyword>
<dbReference type="GO" id="GO:0000070">
    <property type="term" value="P:mitotic sister chromatid segregation"/>
    <property type="evidence" value="ECO:0007669"/>
    <property type="project" value="UniProtKB-ARBA"/>
</dbReference>
<evidence type="ECO:0000313" key="17">
    <source>
        <dbReference type="Proteomes" id="UP000035680"/>
    </source>
</evidence>
<feature type="binding site" evidence="12">
    <location>
        <position position="144"/>
    </location>
    <ligand>
        <name>ATP</name>
        <dbReference type="ChEBI" id="CHEBI:30616"/>
    </ligand>
</feature>
<feature type="binding site" evidence="12">
    <location>
        <begin position="244"/>
        <end position="245"/>
    </location>
    <ligand>
        <name>ATP</name>
        <dbReference type="ChEBI" id="CHEBI:30616"/>
    </ligand>
</feature>
<evidence type="ECO:0000256" key="12">
    <source>
        <dbReference type="PIRSR" id="PIRSR630616-2"/>
    </source>
</evidence>
<reference evidence="17" key="1">
    <citation type="submission" date="2014-07" db="EMBL/GenBank/DDBJ databases">
        <authorList>
            <person name="Martin A.A"/>
            <person name="De Silva N."/>
        </authorList>
    </citation>
    <scope>NUCLEOTIDE SEQUENCE</scope>
</reference>
<comment type="catalytic activity">
    <reaction evidence="10 14">
        <text>L-seryl-[protein] + ATP = O-phospho-L-seryl-[protein] + ADP + H(+)</text>
        <dbReference type="Rhea" id="RHEA:17989"/>
        <dbReference type="Rhea" id="RHEA-COMP:9863"/>
        <dbReference type="Rhea" id="RHEA-COMP:11604"/>
        <dbReference type="ChEBI" id="CHEBI:15378"/>
        <dbReference type="ChEBI" id="CHEBI:29999"/>
        <dbReference type="ChEBI" id="CHEBI:30616"/>
        <dbReference type="ChEBI" id="CHEBI:83421"/>
        <dbReference type="ChEBI" id="CHEBI:456216"/>
        <dbReference type="EC" id="2.7.11.1"/>
    </reaction>
</comment>
<evidence type="ECO:0000256" key="15">
    <source>
        <dbReference type="SAM" id="MobiDB-lite"/>
    </source>
</evidence>
<keyword evidence="6 12" id="KW-0067">ATP-binding</keyword>
<dbReference type="GO" id="GO:0051321">
    <property type="term" value="P:meiotic cell cycle"/>
    <property type="evidence" value="ECO:0007669"/>
    <property type="project" value="UniProtKB-KW"/>
</dbReference>
<dbReference type="InterPro" id="IPR000719">
    <property type="entry name" value="Prot_kinase_dom"/>
</dbReference>
<evidence type="ECO:0000256" key="1">
    <source>
        <dbReference type="ARBA" id="ARBA00004214"/>
    </source>
</evidence>
<keyword evidence="17" id="KW-1185">Reference proteome</keyword>
<feature type="active site" description="Proton acceptor" evidence="11">
    <location>
        <position position="240"/>
    </location>
</feature>
<dbReference type="PANTHER" id="PTHR24350">
    <property type="entry name" value="SERINE/THREONINE-PROTEIN KINASE IAL-RELATED"/>
    <property type="match status" value="1"/>
</dbReference>
<comment type="subcellular location">
    <subcellularLocation>
        <location evidence="1">Midbody</location>
    </subcellularLocation>
</comment>
<evidence type="ECO:0000259" key="16">
    <source>
        <dbReference type="PROSITE" id="PS50011"/>
    </source>
</evidence>
<proteinExistence type="inferred from homology"/>
<dbReference type="FunFam" id="3.30.200.20:FF:000042">
    <property type="entry name" value="Aurora kinase A"/>
    <property type="match status" value="1"/>
</dbReference>
<protein>
    <recommendedName>
        <fullName evidence="14">Aurora kinase</fullName>
        <ecNumber evidence="14">2.7.11.1</ecNumber>
    </recommendedName>
</protein>
<evidence type="ECO:0000256" key="4">
    <source>
        <dbReference type="ARBA" id="ARBA00022741"/>
    </source>
</evidence>
<dbReference type="SUPFAM" id="SSF56112">
    <property type="entry name" value="Protein kinase-like (PK-like)"/>
    <property type="match status" value="1"/>
</dbReference>
<keyword evidence="2 14" id="KW-0723">Serine/threonine-protein kinase</keyword>
<evidence type="ECO:0000256" key="7">
    <source>
        <dbReference type="ARBA" id="ARBA00022853"/>
    </source>
</evidence>
<dbReference type="InterPro" id="IPR011009">
    <property type="entry name" value="Kinase-like_dom_sf"/>
</dbReference>
<dbReference type="GO" id="GO:0004674">
    <property type="term" value="F:protein serine/threonine kinase activity"/>
    <property type="evidence" value="ECO:0007669"/>
    <property type="project" value="UniProtKB-KW"/>
</dbReference>
<evidence type="ECO:0000256" key="9">
    <source>
        <dbReference type="ARBA" id="ARBA00047899"/>
    </source>
</evidence>
<comment type="catalytic activity">
    <reaction evidence="9 14">
        <text>L-threonyl-[protein] + ATP = O-phospho-L-threonyl-[protein] + ADP + H(+)</text>
        <dbReference type="Rhea" id="RHEA:46608"/>
        <dbReference type="Rhea" id="RHEA-COMP:11060"/>
        <dbReference type="Rhea" id="RHEA-COMP:11605"/>
        <dbReference type="ChEBI" id="CHEBI:15378"/>
        <dbReference type="ChEBI" id="CHEBI:30013"/>
        <dbReference type="ChEBI" id="CHEBI:30616"/>
        <dbReference type="ChEBI" id="CHEBI:61977"/>
        <dbReference type="ChEBI" id="CHEBI:456216"/>
        <dbReference type="EC" id="2.7.11.1"/>
    </reaction>
</comment>
<evidence type="ECO:0000256" key="10">
    <source>
        <dbReference type="ARBA" id="ARBA00048679"/>
    </source>
</evidence>
<evidence type="ECO:0000256" key="6">
    <source>
        <dbReference type="ARBA" id="ARBA00022840"/>
    </source>
</evidence>
<dbReference type="WBParaSite" id="SVE_0194000.1">
    <property type="protein sequence ID" value="SVE_0194000.1"/>
    <property type="gene ID" value="SVE_0194000"/>
</dbReference>
<evidence type="ECO:0000313" key="18">
    <source>
        <dbReference type="WBParaSite" id="SVE_0194000.1"/>
    </source>
</evidence>
<dbReference type="AlphaFoldDB" id="A0A0K0EZI1"/>
<reference evidence="18" key="2">
    <citation type="submission" date="2015-08" db="UniProtKB">
        <authorList>
            <consortium name="WormBaseParasite"/>
        </authorList>
    </citation>
    <scope>IDENTIFICATION</scope>
</reference>
<feature type="cross-link" description="Glycyl lysine isopeptide (Lys-Gly) (interchain with G-Cter in SUMO2)" evidence="13">
    <location>
        <position position="242"/>
    </location>
</feature>
<dbReference type="PROSITE" id="PS50011">
    <property type="entry name" value="PROTEIN_KINASE_DOM"/>
    <property type="match status" value="1"/>
</dbReference>
<feature type="region of interest" description="Disordered" evidence="15">
    <location>
        <begin position="1"/>
        <end position="28"/>
    </location>
</feature>
<evidence type="ECO:0000256" key="5">
    <source>
        <dbReference type="ARBA" id="ARBA00022777"/>
    </source>
</evidence>
<comment type="similarity">
    <text evidence="14">Belongs to the protein kinase superfamily. Ser/Thr protein kinase family. Aurora subfamily.</text>
</comment>
<evidence type="ECO:0000256" key="3">
    <source>
        <dbReference type="ARBA" id="ARBA00022679"/>
    </source>
</evidence>